<dbReference type="InterPro" id="IPR003779">
    <property type="entry name" value="CMD-like"/>
</dbReference>
<organism evidence="2 3">
    <name type="scientific">Neolecta irregularis (strain DAH-3)</name>
    <dbReference type="NCBI Taxonomy" id="1198029"/>
    <lineage>
        <taxon>Eukaryota</taxon>
        <taxon>Fungi</taxon>
        <taxon>Dikarya</taxon>
        <taxon>Ascomycota</taxon>
        <taxon>Taphrinomycotina</taxon>
        <taxon>Neolectales</taxon>
        <taxon>Neolectaceae</taxon>
        <taxon>Neolecta</taxon>
    </lineage>
</organism>
<dbReference type="STRING" id="1198029.A0A1U7LJZ2"/>
<dbReference type="OMA" id="WGHLKGA"/>
<gene>
    <name evidence="2" type="ORF">NEOLI_001709</name>
</gene>
<dbReference type="PANTHER" id="PTHR28180:SF2">
    <property type="entry name" value="PEROXISOMAL PROTEIN 2"/>
    <property type="match status" value="1"/>
</dbReference>
<dbReference type="InterPro" id="IPR052999">
    <property type="entry name" value="PTS1_Protein"/>
</dbReference>
<feature type="domain" description="Carboxymuconolactone decarboxylase-like" evidence="1">
    <location>
        <begin position="153"/>
        <end position="217"/>
    </location>
</feature>
<protein>
    <recommendedName>
        <fullName evidence="1">Carboxymuconolactone decarboxylase-like domain-containing protein</fullName>
    </recommendedName>
</protein>
<dbReference type="PANTHER" id="PTHR28180">
    <property type="entry name" value="CONSERVED MITOCHONDRIAL PROTEIN-RELATED"/>
    <property type="match status" value="1"/>
</dbReference>
<proteinExistence type="predicted"/>
<dbReference type="OrthoDB" id="5537330at2759"/>
<dbReference type="AlphaFoldDB" id="A0A1U7LJZ2"/>
<accession>A0A1U7LJZ2</accession>
<dbReference type="Gene3D" id="1.20.1290.10">
    <property type="entry name" value="AhpD-like"/>
    <property type="match status" value="1"/>
</dbReference>
<dbReference type="SUPFAM" id="SSF69118">
    <property type="entry name" value="AhpD-like"/>
    <property type="match status" value="1"/>
</dbReference>
<evidence type="ECO:0000313" key="2">
    <source>
        <dbReference type="EMBL" id="OLL22841.1"/>
    </source>
</evidence>
<dbReference type="GO" id="GO:0051920">
    <property type="term" value="F:peroxiredoxin activity"/>
    <property type="evidence" value="ECO:0007669"/>
    <property type="project" value="InterPro"/>
</dbReference>
<evidence type="ECO:0000313" key="3">
    <source>
        <dbReference type="Proteomes" id="UP000186594"/>
    </source>
</evidence>
<keyword evidence="3" id="KW-1185">Reference proteome</keyword>
<dbReference type="EMBL" id="LXFE01002699">
    <property type="protein sequence ID" value="OLL22841.1"/>
    <property type="molecule type" value="Genomic_DNA"/>
</dbReference>
<dbReference type="InterPro" id="IPR029032">
    <property type="entry name" value="AhpD-like"/>
</dbReference>
<dbReference type="Proteomes" id="UP000186594">
    <property type="component" value="Unassembled WGS sequence"/>
</dbReference>
<comment type="caution">
    <text evidence="2">The sequence shown here is derived from an EMBL/GenBank/DDBJ whole genome shotgun (WGS) entry which is preliminary data.</text>
</comment>
<dbReference type="Pfam" id="PF02627">
    <property type="entry name" value="CMD"/>
    <property type="match status" value="1"/>
</dbReference>
<name>A0A1U7LJZ2_NEOID</name>
<reference evidence="2 3" key="1">
    <citation type="submission" date="2016-04" db="EMBL/GenBank/DDBJ databases">
        <title>Evolutionary innovation and constraint leading to complex multicellularity in the Ascomycota.</title>
        <authorList>
            <person name="Cisse O."/>
            <person name="Nguyen A."/>
            <person name="Hewitt D.A."/>
            <person name="Jedd G."/>
            <person name="Stajich J.E."/>
        </authorList>
    </citation>
    <scope>NUCLEOTIDE SEQUENCE [LARGE SCALE GENOMIC DNA]</scope>
    <source>
        <strain evidence="2 3">DAH-3</strain>
    </source>
</reference>
<evidence type="ECO:0000259" key="1">
    <source>
        <dbReference type="Pfam" id="PF02627"/>
    </source>
</evidence>
<sequence length="230" mass="25377">MAGSTLLFDNAFIVSLKQLSCSERFPWYILAATALSACNFPHEIPAIYRYALEHDARDQASQLVLTHKMREALFKGSLLGGLPKGINALRAIKNALPDHLHEDPSPRVKEKLSSSQIEERGKEFFNRTYGKVAERILKNITSSYKDLGDAAIKTIYGSVMSNVQILSPRETSLVMIATLIPLDVPPQLRGHLKGGLNNGATMEEIRAARAISMAVCQKCGVKWRGEVSNL</sequence>